<evidence type="ECO:0000313" key="7">
    <source>
        <dbReference type="EMBL" id="AJD92329.1"/>
    </source>
</evidence>
<keyword evidence="8" id="KW-1185">Reference proteome</keyword>
<dbReference type="AlphaFoldDB" id="A0A0B5AWG2"/>
<name>A0A0B5AWG2_9BACL</name>
<dbReference type="InterPro" id="IPR005598">
    <property type="entry name" value="ATP_synth_I"/>
</dbReference>
<dbReference type="PANTHER" id="PTHR40035:SF1">
    <property type="entry name" value="ATP SYNTHASE PROTEIN I"/>
    <property type="match status" value="1"/>
</dbReference>
<dbReference type="KEGG" id="jeo:JMA_30120"/>
<evidence type="ECO:0000256" key="1">
    <source>
        <dbReference type="ARBA" id="ARBA00004651"/>
    </source>
</evidence>
<dbReference type="OrthoDB" id="2355635at2"/>
<keyword evidence="3 6" id="KW-0812">Transmembrane</keyword>
<feature type="transmembrane region" description="Helical" evidence="6">
    <location>
        <begin position="72"/>
        <end position="89"/>
    </location>
</feature>
<protein>
    <submittedName>
        <fullName evidence="7">ATP synthase I</fullName>
    </submittedName>
</protein>
<accession>A0A0B5AWG2</accession>
<gene>
    <name evidence="7" type="ORF">JMA_30120</name>
</gene>
<dbReference type="BioCyc" id="JESP1508404:G14D9-12293-MONOMER"/>
<dbReference type="EMBL" id="CP009416">
    <property type="protein sequence ID" value="AJD92329.1"/>
    <property type="molecule type" value="Genomic_DNA"/>
</dbReference>
<evidence type="ECO:0000256" key="2">
    <source>
        <dbReference type="ARBA" id="ARBA00022475"/>
    </source>
</evidence>
<evidence type="ECO:0000313" key="8">
    <source>
        <dbReference type="Proteomes" id="UP000031449"/>
    </source>
</evidence>
<comment type="subcellular location">
    <subcellularLocation>
        <location evidence="1">Cell membrane</location>
        <topology evidence="1">Multi-pass membrane protein</topology>
    </subcellularLocation>
</comment>
<organism evidence="7 8">
    <name type="scientific">Jeotgalibacillus malaysiensis</name>
    <dbReference type="NCBI Taxonomy" id="1508404"/>
    <lineage>
        <taxon>Bacteria</taxon>
        <taxon>Bacillati</taxon>
        <taxon>Bacillota</taxon>
        <taxon>Bacilli</taxon>
        <taxon>Bacillales</taxon>
        <taxon>Caryophanaceae</taxon>
        <taxon>Jeotgalibacillus</taxon>
    </lineage>
</organism>
<dbReference type="GO" id="GO:0005886">
    <property type="term" value="C:plasma membrane"/>
    <property type="evidence" value="ECO:0007669"/>
    <property type="project" value="UniProtKB-SubCell"/>
</dbReference>
<dbReference type="PANTHER" id="PTHR40035">
    <property type="entry name" value="ATP SYNTHASE PROTEIN I"/>
    <property type="match status" value="1"/>
</dbReference>
<reference evidence="7 8" key="1">
    <citation type="submission" date="2014-08" db="EMBL/GenBank/DDBJ databases">
        <title>Complete genome of a marine bacteria Jeotgalibacillus malaysiensis.</title>
        <authorList>
            <person name="Yaakop A.S."/>
            <person name="Chan K.-G."/>
            <person name="Goh K.M."/>
        </authorList>
    </citation>
    <scope>NUCLEOTIDE SEQUENCE [LARGE SCALE GENOMIC DNA]</scope>
    <source>
        <strain evidence="7 8">D5</strain>
    </source>
</reference>
<evidence type="ECO:0000256" key="6">
    <source>
        <dbReference type="SAM" id="Phobius"/>
    </source>
</evidence>
<evidence type="ECO:0000256" key="3">
    <source>
        <dbReference type="ARBA" id="ARBA00022692"/>
    </source>
</evidence>
<dbReference type="Pfam" id="PF03899">
    <property type="entry name" value="ATP-synt_I"/>
    <property type="match status" value="1"/>
</dbReference>
<dbReference type="STRING" id="1508404.JMA_30120"/>
<evidence type="ECO:0000256" key="5">
    <source>
        <dbReference type="ARBA" id="ARBA00023136"/>
    </source>
</evidence>
<dbReference type="InterPro" id="IPR039072">
    <property type="entry name" value="ATP_synth_I_Bacilli"/>
</dbReference>
<feature type="transmembrane region" description="Helical" evidence="6">
    <location>
        <begin position="95"/>
        <end position="117"/>
    </location>
</feature>
<feature type="transmembrane region" description="Helical" evidence="6">
    <location>
        <begin position="34"/>
        <end position="51"/>
    </location>
</feature>
<proteinExistence type="predicted"/>
<keyword evidence="2" id="KW-1003">Cell membrane</keyword>
<keyword evidence="5 6" id="KW-0472">Membrane</keyword>
<keyword evidence="4 6" id="KW-1133">Transmembrane helix</keyword>
<dbReference type="Proteomes" id="UP000031449">
    <property type="component" value="Chromosome"/>
</dbReference>
<sequence length="128" mass="15007">MPDIRKHFLRYTKYIFYLLSIFVLGFGFTPFPDVFLGLILGTSFSLLNLWLMKNRMEKFDRAMDEGRKVRSLGTLSRMASAGVAVLIALEFPDFIHLISTVFGLMMVYFVIMIDYLLQQVLHKKREER</sequence>
<feature type="transmembrane region" description="Helical" evidence="6">
    <location>
        <begin position="12"/>
        <end position="28"/>
    </location>
</feature>
<evidence type="ECO:0000256" key="4">
    <source>
        <dbReference type="ARBA" id="ARBA00022989"/>
    </source>
</evidence>
<dbReference type="HOGENOM" id="CLU_147331_0_0_9"/>